<gene>
    <name evidence="2" type="ordered locus">Galf_2520</name>
</gene>
<dbReference type="EMBL" id="CP002159">
    <property type="protein sequence ID" value="ADL56519.1"/>
    <property type="molecule type" value="Genomic_DNA"/>
</dbReference>
<feature type="transmembrane region" description="Helical" evidence="1">
    <location>
        <begin position="70"/>
        <end position="88"/>
    </location>
</feature>
<proteinExistence type="predicted"/>
<name>D9SKA7_GALCS</name>
<dbReference type="OrthoDB" id="8562153at2"/>
<evidence type="ECO:0008006" key="4">
    <source>
        <dbReference type="Google" id="ProtNLM"/>
    </source>
</evidence>
<evidence type="ECO:0000313" key="2">
    <source>
        <dbReference type="EMBL" id="ADL56519.1"/>
    </source>
</evidence>
<dbReference type="AlphaFoldDB" id="D9SKA7"/>
<evidence type="ECO:0000256" key="1">
    <source>
        <dbReference type="SAM" id="Phobius"/>
    </source>
</evidence>
<dbReference type="InterPro" id="IPR022064">
    <property type="entry name" value="DUF3619"/>
</dbReference>
<keyword evidence="3" id="KW-1185">Reference proteome</keyword>
<evidence type="ECO:0000313" key="3">
    <source>
        <dbReference type="Proteomes" id="UP000001235"/>
    </source>
</evidence>
<keyword evidence="1" id="KW-1133">Transmembrane helix</keyword>
<keyword evidence="1" id="KW-0472">Membrane</keyword>
<dbReference type="KEGG" id="gca:Galf_2520"/>
<protein>
    <recommendedName>
        <fullName evidence="4">DUF3619 family protein</fullName>
    </recommendedName>
</protein>
<dbReference type="HOGENOM" id="CLU_131372_0_0_4"/>
<dbReference type="RefSeq" id="WP_013294439.1">
    <property type="nucleotide sequence ID" value="NC_014394.1"/>
</dbReference>
<dbReference type="STRING" id="395494.Galf_2520"/>
<sequence precursor="true">MKKQSQHMNHQHIANLLNSSADQLDDSVLSALRQARTVALEKQRIAEPVFSLSTIGHRAHHLMPHSPHQWVAMTIILAAILVGAIGYWQDTQIPVDMEILTDDLPIEVFVDQHE</sequence>
<organism evidence="2 3">
    <name type="scientific">Gallionella capsiferriformans (strain ES-2)</name>
    <name type="common">Gallionella ferruginea capsiferriformans (strain ES-2)</name>
    <dbReference type="NCBI Taxonomy" id="395494"/>
    <lineage>
        <taxon>Bacteria</taxon>
        <taxon>Pseudomonadati</taxon>
        <taxon>Pseudomonadota</taxon>
        <taxon>Betaproteobacteria</taxon>
        <taxon>Nitrosomonadales</taxon>
        <taxon>Gallionellaceae</taxon>
        <taxon>Gallionella</taxon>
    </lineage>
</organism>
<dbReference type="Proteomes" id="UP000001235">
    <property type="component" value="Chromosome"/>
</dbReference>
<reference evidence="2 3" key="1">
    <citation type="submission" date="2010-08" db="EMBL/GenBank/DDBJ databases">
        <title>Complete sequence of Gallionella capsiferriformans ES-2.</title>
        <authorList>
            <consortium name="US DOE Joint Genome Institute"/>
            <person name="Lucas S."/>
            <person name="Copeland A."/>
            <person name="Lapidus A."/>
            <person name="Cheng J.-F."/>
            <person name="Bruce D."/>
            <person name="Goodwin L."/>
            <person name="Pitluck S."/>
            <person name="Chertkov O."/>
            <person name="Davenport K.W."/>
            <person name="Detter J.C."/>
            <person name="Han C."/>
            <person name="Tapia R."/>
            <person name="Land M."/>
            <person name="Hauser L."/>
            <person name="Chang Y.-J."/>
            <person name="Jeffries C."/>
            <person name="Kyrpides N."/>
            <person name="Ivanova N."/>
            <person name="Mikhailova N."/>
            <person name="Shelobolina E.S."/>
            <person name="Picardal F."/>
            <person name="Roden E."/>
            <person name="Emerson D."/>
            <person name="Woyke T."/>
        </authorList>
    </citation>
    <scope>NUCLEOTIDE SEQUENCE [LARGE SCALE GENOMIC DNA]</scope>
    <source>
        <strain evidence="2 3">ES-2</strain>
    </source>
</reference>
<accession>D9SKA7</accession>
<dbReference type="Pfam" id="PF12279">
    <property type="entry name" value="DUF3619"/>
    <property type="match status" value="1"/>
</dbReference>
<keyword evidence="1" id="KW-0812">Transmembrane</keyword>